<name>A0A364NVR6_9PROT</name>
<dbReference type="AlphaFoldDB" id="A0A364NVR6"/>
<dbReference type="Proteomes" id="UP000251075">
    <property type="component" value="Unassembled WGS sequence"/>
</dbReference>
<keyword evidence="3" id="KW-0408">Iron</keyword>
<comment type="caution">
    <text evidence="4">The sequence shown here is derived from an EMBL/GenBank/DDBJ whole genome shotgun (WGS) entry which is preliminary data.</text>
</comment>
<dbReference type="GO" id="GO:0046872">
    <property type="term" value="F:metal ion binding"/>
    <property type="evidence" value="ECO:0007669"/>
    <property type="project" value="UniProtKB-KW"/>
</dbReference>
<evidence type="ECO:0008006" key="6">
    <source>
        <dbReference type="Google" id="ProtNLM"/>
    </source>
</evidence>
<dbReference type="InterPro" id="IPR035938">
    <property type="entry name" value="Hemerythrin-like_sf"/>
</dbReference>
<dbReference type="Gene3D" id="1.20.120.50">
    <property type="entry name" value="Hemerythrin-like"/>
    <property type="match status" value="1"/>
</dbReference>
<evidence type="ECO:0000313" key="5">
    <source>
        <dbReference type="Proteomes" id="UP000251075"/>
    </source>
</evidence>
<reference evidence="4 5" key="1">
    <citation type="submission" date="2017-11" db="EMBL/GenBank/DDBJ databases">
        <title>Draft genome sequence of magnetotactic bacterium Magnetospirillum kuznetsovii LBB-42.</title>
        <authorList>
            <person name="Grouzdev D.S."/>
            <person name="Rysina M.S."/>
            <person name="Baslerov R.V."/>
            <person name="Koziaeva V."/>
        </authorList>
    </citation>
    <scope>NUCLEOTIDE SEQUENCE [LARGE SCALE GENOMIC DNA]</scope>
    <source>
        <strain evidence="4 5">LBB-42</strain>
    </source>
</reference>
<dbReference type="SUPFAM" id="SSF47188">
    <property type="entry name" value="Hemerythrin-like"/>
    <property type="match status" value="1"/>
</dbReference>
<gene>
    <name evidence="4" type="ORF">CU669_15595</name>
</gene>
<comment type="similarity">
    <text evidence="1">Belongs to the hemerythrin family.</text>
</comment>
<dbReference type="EMBL" id="PGTO01000014">
    <property type="protein sequence ID" value="RAU21007.1"/>
    <property type="molecule type" value="Genomic_DNA"/>
</dbReference>
<evidence type="ECO:0000256" key="3">
    <source>
        <dbReference type="ARBA" id="ARBA00023004"/>
    </source>
</evidence>
<keyword evidence="5" id="KW-1185">Reference proteome</keyword>
<evidence type="ECO:0000313" key="4">
    <source>
        <dbReference type="EMBL" id="RAU21007.1"/>
    </source>
</evidence>
<organism evidence="4 5">
    <name type="scientific">Paramagnetospirillum kuznetsovii</name>
    <dbReference type="NCBI Taxonomy" id="2053833"/>
    <lineage>
        <taxon>Bacteria</taxon>
        <taxon>Pseudomonadati</taxon>
        <taxon>Pseudomonadota</taxon>
        <taxon>Alphaproteobacteria</taxon>
        <taxon>Rhodospirillales</taxon>
        <taxon>Magnetospirillaceae</taxon>
        <taxon>Paramagnetospirillum</taxon>
    </lineage>
</organism>
<dbReference type="RefSeq" id="WP_112146361.1">
    <property type="nucleotide sequence ID" value="NZ_PGTO01000014.1"/>
</dbReference>
<evidence type="ECO:0000256" key="2">
    <source>
        <dbReference type="ARBA" id="ARBA00022723"/>
    </source>
</evidence>
<dbReference type="OrthoDB" id="7351342at2"/>
<evidence type="ECO:0000256" key="1">
    <source>
        <dbReference type="ARBA" id="ARBA00010587"/>
    </source>
</evidence>
<keyword evidence="2" id="KW-0479">Metal-binding</keyword>
<accession>A0A364NVR6</accession>
<protein>
    <recommendedName>
        <fullName evidence="6">Hemerythrin-like domain-containing protein</fullName>
    </recommendedName>
</protein>
<sequence length="145" mass="16170">MPGLNWVPSMSVGIDEFDDAHQRFISILKEIADALAFGNPDLARNRCVALLALAQEHGRRELALLTRLNFPRIEIIAETQTATQDNISALLDTIVRAPAEALGMIEGMQRAVVTYLLHGDINFKSFIEELKNQGIWIDPEVSDKE</sequence>
<proteinExistence type="inferred from homology"/>